<feature type="region of interest" description="Disordered" evidence="1">
    <location>
        <begin position="43"/>
        <end position="69"/>
    </location>
</feature>
<feature type="compositionally biased region" description="Gly residues" evidence="1">
    <location>
        <begin position="50"/>
        <end position="61"/>
    </location>
</feature>
<reference evidence="2" key="1">
    <citation type="journal article" date="2019" name="Sci. Rep.">
        <title>Draft genome of Tanacetum cinerariifolium, the natural source of mosquito coil.</title>
        <authorList>
            <person name="Yamashiro T."/>
            <person name="Shiraishi A."/>
            <person name="Satake H."/>
            <person name="Nakayama K."/>
        </authorList>
    </citation>
    <scope>NUCLEOTIDE SEQUENCE</scope>
</reference>
<comment type="caution">
    <text evidence="2">The sequence shown here is derived from an EMBL/GenBank/DDBJ whole genome shotgun (WGS) entry which is preliminary data.</text>
</comment>
<dbReference type="EMBL" id="BKCJ010395585">
    <property type="protein sequence ID" value="GFA26872.1"/>
    <property type="molecule type" value="Genomic_DNA"/>
</dbReference>
<sequence>MLSRISFHVSYGRQVAEKGKTLIFGSQPRGTYTDVEIDDMLASRDKRKNGGGSGAGGGNDQPGGDEDADGMMTRVISIYGGCVAAVTLGVDDMSSGKVFLRLTLVDLVNTFPMTCRQGNFSP</sequence>
<evidence type="ECO:0000313" key="2">
    <source>
        <dbReference type="EMBL" id="GFA26872.1"/>
    </source>
</evidence>
<protein>
    <submittedName>
        <fullName evidence="2">Uncharacterized protein</fullName>
    </submittedName>
</protein>
<dbReference type="AlphaFoldDB" id="A0A699JC12"/>
<name>A0A699JC12_TANCI</name>
<accession>A0A699JC12</accession>
<proteinExistence type="predicted"/>
<gene>
    <name evidence="2" type="ORF">Tci_598844</name>
</gene>
<evidence type="ECO:0000256" key="1">
    <source>
        <dbReference type="SAM" id="MobiDB-lite"/>
    </source>
</evidence>
<organism evidence="2">
    <name type="scientific">Tanacetum cinerariifolium</name>
    <name type="common">Dalmatian daisy</name>
    <name type="synonym">Chrysanthemum cinerariifolium</name>
    <dbReference type="NCBI Taxonomy" id="118510"/>
    <lineage>
        <taxon>Eukaryota</taxon>
        <taxon>Viridiplantae</taxon>
        <taxon>Streptophyta</taxon>
        <taxon>Embryophyta</taxon>
        <taxon>Tracheophyta</taxon>
        <taxon>Spermatophyta</taxon>
        <taxon>Magnoliopsida</taxon>
        <taxon>eudicotyledons</taxon>
        <taxon>Gunneridae</taxon>
        <taxon>Pentapetalae</taxon>
        <taxon>asterids</taxon>
        <taxon>campanulids</taxon>
        <taxon>Asterales</taxon>
        <taxon>Asteraceae</taxon>
        <taxon>Asteroideae</taxon>
        <taxon>Anthemideae</taxon>
        <taxon>Anthemidinae</taxon>
        <taxon>Tanacetum</taxon>
    </lineage>
</organism>